<proteinExistence type="predicted"/>
<dbReference type="Proteomes" id="UP000276634">
    <property type="component" value="Unassembled WGS sequence"/>
</dbReference>
<reference evidence="1 2" key="1">
    <citation type="submission" date="2018-11" db="EMBL/GenBank/DDBJ databases">
        <title>Genomic Encyclopedia of Type Strains, Phase IV (KMG-IV): sequencing the most valuable type-strain genomes for metagenomic binning, comparative biology and taxonomic classification.</title>
        <authorList>
            <person name="Goeker M."/>
        </authorList>
    </citation>
    <scope>NUCLEOTIDE SEQUENCE [LARGE SCALE GENOMIC DNA]</scope>
    <source>
        <strain evidence="1 2">DSM 100275</strain>
    </source>
</reference>
<dbReference type="AlphaFoldDB" id="A0A3N1Y8J5"/>
<evidence type="ECO:0000313" key="1">
    <source>
        <dbReference type="EMBL" id="ROR35080.1"/>
    </source>
</evidence>
<comment type="caution">
    <text evidence="1">The sequence shown here is derived from an EMBL/GenBank/DDBJ whole genome shotgun (WGS) entry which is preliminary data.</text>
</comment>
<sequence>MTAQRNGAAGRRAPRGVLGWCAAWLGALALWASSEAAAQELTLEAAMARAVAAAGLAADAAGAARVRLEAARAFLGAVAADLAHARHEEMSAAEFLRARRLARRTVQASDQASLEVEIAQAQAAYRRAVAGRVRAETEQRLQRMRLAELLGAAEPPAELAAPALRAKGLPRPELDALLAAGGAGRGTAIAQAWQRLVVAMAEREAAVAEFAYRDLALDQVRIRYERGEAADLARAEAEVSAALHGKALAEHGIILAWLELAALGAVPADAWKAVVAPPAGGP</sequence>
<dbReference type="EMBL" id="RJVI01000001">
    <property type="protein sequence ID" value="ROR35080.1"/>
    <property type="molecule type" value="Genomic_DNA"/>
</dbReference>
<protein>
    <recommendedName>
        <fullName evidence="3">Outer membrane efflux protein</fullName>
    </recommendedName>
</protein>
<organism evidence="1 2">
    <name type="scientific">Inmirania thermothiophila</name>
    <dbReference type="NCBI Taxonomy" id="1750597"/>
    <lineage>
        <taxon>Bacteria</taxon>
        <taxon>Pseudomonadati</taxon>
        <taxon>Pseudomonadota</taxon>
        <taxon>Gammaproteobacteria</taxon>
        <taxon>Chromatiales</taxon>
        <taxon>Ectothiorhodospiraceae</taxon>
        <taxon>Inmirania</taxon>
    </lineage>
</organism>
<accession>A0A3N1Y8J5</accession>
<dbReference type="SUPFAM" id="SSF56954">
    <property type="entry name" value="Outer membrane efflux proteins (OEP)"/>
    <property type="match status" value="1"/>
</dbReference>
<evidence type="ECO:0008006" key="3">
    <source>
        <dbReference type="Google" id="ProtNLM"/>
    </source>
</evidence>
<name>A0A3N1Y8J5_9GAMM</name>
<evidence type="ECO:0000313" key="2">
    <source>
        <dbReference type="Proteomes" id="UP000276634"/>
    </source>
</evidence>
<dbReference type="RefSeq" id="WP_123400724.1">
    <property type="nucleotide sequence ID" value="NZ_RJVI01000001.1"/>
</dbReference>
<gene>
    <name evidence="1" type="ORF">EDC57_0997</name>
</gene>
<keyword evidence="2" id="KW-1185">Reference proteome</keyword>